<dbReference type="Gene3D" id="3.40.50.2000">
    <property type="entry name" value="Glycogen Phosphorylase B"/>
    <property type="match status" value="2"/>
</dbReference>
<name>A0A5B8UNG0_9BACT</name>
<dbReference type="Pfam" id="PF13439">
    <property type="entry name" value="Glyco_transf_4"/>
    <property type="match status" value="1"/>
</dbReference>
<dbReference type="SUPFAM" id="SSF53756">
    <property type="entry name" value="UDP-Glycosyltransferase/glycogen phosphorylase"/>
    <property type="match status" value="1"/>
</dbReference>
<evidence type="ECO:0000256" key="1">
    <source>
        <dbReference type="ARBA" id="ARBA00022679"/>
    </source>
</evidence>
<evidence type="ECO:0000259" key="2">
    <source>
        <dbReference type="Pfam" id="PF00534"/>
    </source>
</evidence>
<dbReference type="PANTHER" id="PTHR46401">
    <property type="entry name" value="GLYCOSYLTRANSFERASE WBBK-RELATED"/>
    <property type="match status" value="1"/>
</dbReference>
<feature type="domain" description="Glycosyltransferase subfamily 4-like N-terminal" evidence="3">
    <location>
        <begin position="69"/>
        <end position="161"/>
    </location>
</feature>
<evidence type="ECO:0000259" key="3">
    <source>
        <dbReference type="Pfam" id="PF13439"/>
    </source>
</evidence>
<dbReference type="InterPro" id="IPR001296">
    <property type="entry name" value="Glyco_trans_1"/>
</dbReference>
<evidence type="ECO:0000313" key="5">
    <source>
        <dbReference type="Proteomes" id="UP000321204"/>
    </source>
</evidence>
<gene>
    <name evidence="4" type="ORF">FSB75_20060</name>
</gene>
<reference evidence="4 5" key="1">
    <citation type="journal article" date="2015" name="Int. J. Syst. Evol. Microbiol.">
        <title>Flavisolibacter ginsenosidimutans sp. nov., with ginsenoside-converting activity isolated from soil used for cultivating ginseng.</title>
        <authorList>
            <person name="Zhao Y."/>
            <person name="Liu Q."/>
            <person name="Kang M.S."/>
            <person name="Jin F."/>
            <person name="Yu H."/>
            <person name="Im W.T."/>
        </authorList>
    </citation>
    <scope>NUCLEOTIDE SEQUENCE [LARGE SCALE GENOMIC DNA]</scope>
    <source>
        <strain evidence="4 5">Gsoil 636</strain>
    </source>
</reference>
<sequence length="350" mass="40620">MKNVLIDMHRLKHNPYNGLYIFSKELGQCLADAQPEDMRLHFYVPEKDAGIFGPGVQYEKHRSVDKFFRFGTGKFDVWHVTTTLSWYKPFSKKVKVVYTIHDLNFLIEEKDNPRRNKRVLGEIRKRAHRADYIVGISQYALDVANEFLPIKDKPQRVIYNGASFLPEDQIQPPQNIPRHPFLFSIGQLYPRKNFHVLPPLLVNNDYELIIAGLHQTAYGEKILEAAKNFGVKDRVHLIGPVSEGEKHWYYKHCEAFLFPSFAEGFGLPVVEAMHYGKPVFLSTETCLPEIGGNAAYYFKNFNADIMREQFANGMRDYSETKKAEAVVQQSKKFSWHRAAEEYIEVYNTFA</sequence>
<keyword evidence="5" id="KW-1185">Reference proteome</keyword>
<organism evidence="4 5">
    <name type="scientific">Flavisolibacter ginsenosidimutans</name>
    <dbReference type="NCBI Taxonomy" id="661481"/>
    <lineage>
        <taxon>Bacteria</taxon>
        <taxon>Pseudomonadati</taxon>
        <taxon>Bacteroidota</taxon>
        <taxon>Chitinophagia</taxon>
        <taxon>Chitinophagales</taxon>
        <taxon>Chitinophagaceae</taxon>
        <taxon>Flavisolibacter</taxon>
    </lineage>
</organism>
<dbReference type="KEGG" id="fgg:FSB75_20060"/>
<proteinExistence type="predicted"/>
<dbReference type="Proteomes" id="UP000321204">
    <property type="component" value="Chromosome"/>
</dbReference>
<dbReference type="GO" id="GO:0016757">
    <property type="term" value="F:glycosyltransferase activity"/>
    <property type="evidence" value="ECO:0007669"/>
    <property type="project" value="InterPro"/>
</dbReference>
<dbReference type="EMBL" id="CP042433">
    <property type="protein sequence ID" value="QEC58103.1"/>
    <property type="molecule type" value="Genomic_DNA"/>
</dbReference>
<evidence type="ECO:0000313" key="4">
    <source>
        <dbReference type="EMBL" id="QEC58103.1"/>
    </source>
</evidence>
<accession>A0A5B8UNG0</accession>
<dbReference type="AlphaFoldDB" id="A0A5B8UNG0"/>
<protein>
    <submittedName>
        <fullName evidence="4">Glycosyltransferase family 4 protein</fullName>
    </submittedName>
</protein>
<feature type="domain" description="Glycosyl transferase family 1" evidence="2">
    <location>
        <begin position="173"/>
        <end position="331"/>
    </location>
</feature>
<keyword evidence="1 4" id="KW-0808">Transferase</keyword>
<dbReference type="Pfam" id="PF00534">
    <property type="entry name" value="Glycos_transf_1"/>
    <property type="match status" value="1"/>
</dbReference>
<dbReference type="PANTHER" id="PTHR46401:SF2">
    <property type="entry name" value="GLYCOSYLTRANSFERASE WBBK-RELATED"/>
    <property type="match status" value="1"/>
</dbReference>
<dbReference type="RefSeq" id="WP_146791114.1">
    <property type="nucleotide sequence ID" value="NZ_BAABIO010000003.1"/>
</dbReference>
<dbReference type="InterPro" id="IPR028098">
    <property type="entry name" value="Glyco_trans_4-like_N"/>
</dbReference>
<dbReference type="CDD" id="cd03809">
    <property type="entry name" value="GT4_MtfB-like"/>
    <property type="match status" value="1"/>
</dbReference>
<dbReference type="OrthoDB" id="9801609at2"/>